<feature type="domain" description="C2H2-type" evidence="8">
    <location>
        <begin position="39"/>
        <end position="66"/>
    </location>
</feature>
<proteinExistence type="predicted"/>
<reference evidence="9" key="5">
    <citation type="journal article" date="2021" name="G3 (Bethesda)">
        <title>Aegilops tauschii genome assembly Aet v5.0 features greater sequence contiguity and improved annotation.</title>
        <authorList>
            <person name="Wang L."/>
            <person name="Zhu T."/>
            <person name="Rodriguez J.C."/>
            <person name="Deal K.R."/>
            <person name="Dubcovsky J."/>
            <person name="McGuire P.E."/>
            <person name="Lux T."/>
            <person name="Spannagl M."/>
            <person name="Mayer K.F.X."/>
            <person name="Baldrich P."/>
            <person name="Meyers B.C."/>
            <person name="Huo N."/>
            <person name="Gu Y.Q."/>
            <person name="Zhou H."/>
            <person name="Devos K.M."/>
            <person name="Bennetzen J.L."/>
            <person name="Unver T."/>
            <person name="Budak H."/>
            <person name="Gulick P.J."/>
            <person name="Galiba G."/>
            <person name="Kalapos B."/>
            <person name="Nelson D.R."/>
            <person name="Li P."/>
            <person name="You F.M."/>
            <person name="Luo M.C."/>
            <person name="Dvorak J."/>
        </authorList>
    </citation>
    <scope>NUCLEOTIDE SEQUENCE [LARGE SCALE GENOMIC DNA]</scope>
    <source>
        <strain evidence="9">cv. AL8/78</strain>
    </source>
</reference>
<dbReference type="SUPFAM" id="SSF57667">
    <property type="entry name" value="beta-beta-alpha zinc fingers"/>
    <property type="match status" value="1"/>
</dbReference>
<reference evidence="9" key="3">
    <citation type="journal article" date="2017" name="Nature">
        <title>Genome sequence of the progenitor of the wheat D genome Aegilops tauschii.</title>
        <authorList>
            <person name="Luo M.C."/>
            <person name="Gu Y.Q."/>
            <person name="Puiu D."/>
            <person name="Wang H."/>
            <person name="Twardziok S.O."/>
            <person name="Deal K.R."/>
            <person name="Huo N."/>
            <person name="Zhu T."/>
            <person name="Wang L."/>
            <person name="Wang Y."/>
            <person name="McGuire P.E."/>
            <person name="Liu S."/>
            <person name="Long H."/>
            <person name="Ramasamy R.K."/>
            <person name="Rodriguez J.C."/>
            <person name="Van S.L."/>
            <person name="Yuan L."/>
            <person name="Wang Z."/>
            <person name="Xia Z."/>
            <person name="Xiao L."/>
            <person name="Anderson O.D."/>
            <person name="Ouyang S."/>
            <person name="Liang Y."/>
            <person name="Zimin A.V."/>
            <person name="Pertea G."/>
            <person name="Qi P."/>
            <person name="Bennetzen J.L."/>
            <person name="Dai X."/>
            <person name="Dawson M.W."/>
            <person name="Muller H.G."/>
            <person name="Kugler K."/>
            <person name="Rivarola-Duarte L."/>
            <person name="Spannagl M."/>
            <person name="Mayer K.F.X."/>
            <person name="Lu F.H."/>
            <person name="Bevan M.W."/>
            <person name="Leroy P."/>
            <person name="Li P."/>
            <person name="You F.M."/>
            <person name="Sun Q."/>
            <person name="Liu Z."/>
            <person name="Lyons E."/>
            <person name="Wicker T."/>
            <person name="Salzberg S.L."/>
            <person name="Devos K.M."/>
            <person name="Dvorak J."/>
        </authorList>
    </citation>
    <scope>NUCLEOTIDE SEQUENCE [LARGE SCALE GENOMIC DNA]</scope>
    <source>
        <strain evidence="9">cv. AL8/78</strain>
    </source>
</reference>
<reference evidence="10" key="1">
    <citation type="journal article" date="2014" name="Science">
        <title>Ancient hybridizations among the ancestral genomes of bread wheat.</title>
        <authorList>
            <consortium name="International Wheat Genome Sequencing Consortium,"/>
            <person name="Marcussen T."/>
            <person name="Sandve S.R."/>
            <person name="Heier L."/>
            <person name="Spannagl M."/>
            <person name="Pfeifer M."/>
            <person name="Jakobsen K.S."/>
            <person name="Wulff B.B."/>
            <person name="Steuernagel B."/>
            <person name="Mayer K.F."/>
            <person name="Olsen O.A."/>
        </authorList>
    </citation>
    <scope>NUCLEOTIDE SEQUENCE [LARGE SCALE GENOMIC DNA]</scope>
    <source>
        <strain evidence="10">cv. AL8/78</strain>
    </source>
</reference>
<evidence type="ECO:0000256" key="3">
    <source>
        <dbReference type="ARBA" id="ARBA00022771"/>
    </source>
</evidence>
<keyword evidence="2" id="KW-0479">Metal-binding</keyword>
<evidence type="ECO:0000256" key="7">
    <source>
        <dbReference type="SAM" id="MobiDB-lite"/>
    </source>
</evidence>
<sequence length="141" mass="15405">TYSISTPRLICDMGMETGDGLDLSLSLRQYSPPKFQRVFSCCYCPRKFRTWQALGGHQNGHKLQRDLAREATAVEELGKAAVDDHSAPPRYGAHAWGAGGRIHPRRHRQQGTGTGSGAASSGTRRGNQELAEEAIDLSLKL</sequence>
<keyword evidence="5" id="KW-0539">Nucleus</keyword>
<protein>
    <recommendedName>
        <fullName evidence="8">C2H2-type domain-containing protein</fullName>
    </recommendedName>
</protein>
<keyword evidence="10" id="KW-1185">Reference proteome</keyword>
<dbReference type="EnsemblPlants" id="AET4Gv20806600.1">
    <property type="protein sequence ID" value="AET4Gv20806600.1"/>
    <property type="gene ID" value="AET4Gv20806600"/>
</dbReference>
<reference evidence="10" key="2">
    <citation type="journal article" date="2017" name="Nat. Plants">
        <title>The Aegilops tauschii genome reveals multiple impacts of transposons.</title>
        <authorList>
            <person name="Zhao G."/>
            <person name="Zou C."/>
            <person name="Li K."/>
            <person name="Wang K."/>
            <person name="Li T."/>
            <person name="Gao L."/>
            <person name="Zhang X."/>
            <person name="Wang H."/>
            <person name="Yang Z."/>
            <person name="Liu X."/>
            <person name="Jiang W."/>
            <person name="Mao L."/>
            <person name="Kong X."/>
            <person name="Jiao Y."/>
            <person name="Jia J."/>
        </authorList>
    </citation>
    <scope>NUCLEOTIDE SEQUENCE [LARGE SCALE GENOMIC DNA]</scope>
    <source>
        <strain evidence="10">cv. AL8/78</strain>
    </source>
</reference>
<dbReference type="PROSITE" id="PS50157">
    <property type="entry name" value="ZINC_FINGER_C2H2_2"/>
    <property type="match status" value="1"/>
</dbReference>
<evidence type="ECO:0000256" key="5">
    <source>
        <dbReference type="ARBA" id="ARBA00023242"/>
    </source>
</evidence>
<dbReference type="GO" id="GO:0005634">
    <property type="term" value="C:nucleus"/>
    <property type="evidence" value="ECO:0007669"/>
    <property type="project" value="UniProtKB-SubCell"/>
</dbReference>
<feature type="region of interest" description="Disordered" evidence="7">
    <location>
        <begin position="79"/>
        <end position="141"/>
    </location>
</feature>
<keyword evidence="3 6" id="KW-0863">Zinc-finger</keyword>
<dbReference type="PANTHER" id="PTHR47287:SF15">
    <property type="entry name" value="ZINC FINGER PROTEIN 3-LIKE"/>
    <property type="match status" value="1"/>
</dbReference>
<comment type="subcellular location">
    <subcellularLocation>
        <location evidence="1">Nucleus</location>
    </subcellularLocation>
</comment>
<organism evidence="9 10">
    <name type="scientific">Aegilops tauschii subsp. strangulata</name>
    <name type="common">Goatgrass</name>
    <dbReference type="NCBI Taxonomy" id="200361"/>
    <lineage>
        <taxon>Eukaryota</taxon>
        <taxon>Viridiplantae</taxon>
        <taxon>Streptophyta</taxon>
        <taxon>Embryophyta</taxon>
        <taxon>Tracheophyta</taxon>
        <taxon>Spermatophyta</taxon>
        <taxon>Magnoliopsida</taxon>
        <taxon>Liliopsida</taxon>
        <taxon>Poales</taxon>
        <taxon>Poaceae</taxon>
        <taxon>BOP clade</taxon>
        <taxon>Pooideae</taxon>
        <taxon>Triticodae</taxon>
        <taxon>Triticeae</taxon>
        <taxon>Triticinae</taxon>
        <taxon>Aegilops</taxon>
    </lineage>
</organism>
<dbReference type="Proteomes" id="UP000015105">
    <property type="component" value="Chromosome 4D"/>
</dbReference>
<dbReference type="GO" id="GO:0009788">
    <property type="term" value="P:negative regulation of abscisic acid-activated signaling pathway"/>
    <property type="evidence" value="ECO:0007669"/>
    <property type="project" value="InterPro"/>
</dbReference>
<keyword evidence="4" id="KW-0862">Zinc</keyword>
<evidence type="ECO:0000256" key="2">
    <source>
        <dbReference type="ARBA" id="ARBA00022723"/>
    </source>
</evidence>
<evidence type="ECO:0000256" key="1">
    <source>
        <dbReference type="ARBA" id="ARBA00004123"/>
    </source>
</evidence>
<dbReference type="PROSITE" id="PS00028">
    <property type="entry name" value="ZINC_FINGER_C2H2_1"/>
    <property type="match status" value="1"/>
</dbReference>
<evidence type="ECO:0000313" key="9">
    <source>
        <dbReference type="EnsemblPlants" id="AET4Gv20806600.1"/>
    </source>
</evidence>
<accession>A0A453J5P3</accession>
<dbReference type="Gramene" id="AET4Gv20806600.1">
    <property type="protein sequence ID" value="AET4Gv20806600.1"/>
    <property type="gene ID" value="AET4Gv20806600"/>
</dbReference>
<dbReference type="STRING" id="200361.A0A453J5P3"/>
<dbReference type="InterPro" id="IPR013087">
    <property type="entry name" value="Znf_C2H2_type"/>
</dbReference>
<evidence type="ECO:0000256" key="4">
    <source>
        <dbReference type="ARBA" id="ARBA00022833"/>
    </source>
</evidence>
<reference evidence="9" key="4">
    <citation type="submission" date="2019-03" db="UniProtKB">
        <authorList>
            <consortium name="EnsemblPlants"/>
        </authorList>
    </citation>
    <scope>IDENTIFICATION</scope>
</reference>
<name>A0A453J5P3_AEGTS</name>
<dbReference type="GO" id="GO:0008270">
    <property type="term" value="F:zinc ion binding"/>
    <property type="evidence" value="ECO:0007669"/>
    <property type="project" value="UniProtKB-KW"/>
</dbReference>
<dbReference type="PANTHER" id="PTHR47287">
    <property type="entry name" value="C2H2 AND C2HC ZINC FINGERS SUPERFAMILY PROTEIN"/>
    <property type="match status" value="1"/>
</dbReference>
<dbReference type="AlphaFoldDB" id="A0A453J5P3"/>
<dbReference type="InterPro" id="IPR036236">
    <property type="entry name" value="Znf_C2H2_sf"/>
</dbReference>
<evidence type="ECO:0000313" key="10">
    <source>
        <dbReference type="Proteomes" id="UP000015105"/>
    </source>
</evidence>
<dbReference type="InterPro" id="IPR044246">
    <property type="entry name" value="ZFP3-like"/>
</dbReference>
<evidence type="ECO:0000259" key="8">
    <source>
        <dbReference type="PROSITE" id="PS50157"/>
    </source>
</evidence>
<evidence type="ECO:0000256" key="6">
    <source>
        <dbReference type="PROSITE-ProRule" id="PRU00042"/>
    </source>
</evidence>